<dbReference type="InterPro" id="IPR011990">
    <property type="entry name" value="TPR-like_helical_dom_sf"/>
</dbReference>
<dbReference type="SUPFAM" id="SSF48452">
    <property type="entry name" value="TPR-like"/>
    <property type="match status" value="1"/>
</dbReference>
<evidence type="ECO:0000259" key="7">
    <source>
        <dbReference type="PROSITE" id="PS51755"/>
    </source>
</evidence>
<feature type="domain" description="OmpR/PhoB-type" evidence="7">
    <location>
        <begin position="1"/>
        <end position="97"/>
    </location>
</feature>
<protein>
    <submittedName>
        <fullName evidence="8">BTAD domain-containing putative transcriptional regulator</fullName>
    </submittedName>
</protein>
<dbReference type="InterPro" id="IPR016032">
    <property type="entry name" value="Sig_transdc_resp-reg_C-effctor"/>
</dbReference>
<feature type="DNA-binding region" description="OmpR/PhoB-type" evidence="5">
    <location>
        <begin position="1"/>
        <end position="97"/>
    </location>
</feature>
<dbReference type="EMBL" id="JBHLZP010000533">
    <property type="protein sequence ID" value="MFB9838546.1"/>
    <property type="molecule type" value="Genomic_DNA"/>
</dbReference>
<evidence type="ECO:0000256" key="5">
    <source>
        <dbReference type="PROSITE-ProRule" id="PRU01091"/>
    </source>
</evidence>
<dbReference type="Gene3D" id="1.10.10.10">
    <property type="entry name" value="Winged helix-like DNA-binding domain superfamily/Winged helix DNA-binding domain"/>
    <property type="match status" value="1"/>
</dbReference>
<dbReference type="PROSITE" id="PS51755">
    <property type="entry name" value="OMPR_PHOB"/>
    <property type="match status" value="1"/>
</dbReference>
<dbReference type="PANTHER" id="PTHR35807">
    <property type="entry name" value="TRANSCRIPTIONAL REGULATOR REDD-RELATED"/>
    <property type="match status" value="1"/>
</dbReference>
<evidence type="ECO:0000313" key="8">
    <source>
        <dbReference type="EMBL" id="MFB9838546.1"/>
    </source>
</evidence>
<comment type="caution">
    <text evidence="8">The sequence shown here is derived from an EMBL/GenBank/DDBJ whole genome shotgun (WGS) entry which is preliminary data.</text>
</comment>
<keyword evidence="3 5" id="KW-0238">DNA-binding</keyword>
<reference evidence="8 9" key="1">
    <citation type="submission" date="2024-09" db="EMBL/GenBank/DDBJ databases">
        <authorList>
            <person name="Sun Q."/>
            <person name="Mori K."/>
        </authorList>
    </citation>
    <scope>NUCLEOTIDE SEQUENCE [LARGE SCALE GENOMIC DNA]</scope>
    <source>
        <strain evidence="8 9">TBRC 0563</strain>
    </source>
</reference>
<sequence length="500" mass="54293">MTGTPLRVDLLGPVRMSVADRPVNLGSGLQLATFVTLVGREGHRTSRREIVTALWESAPPTADGSVYTYLTGLRRAFAAADAPELLVSDRPGYRLRIPLEAQDLSAFEDLAGTAAAHAAEGDHERALDHYTRALHLVRGEPLAGVPGPYAEVRRHELGMRLLEVREAHARARLALGAHAEAAADLARLIELFPFSESLRELRMLALHRGGRPAEALELFRDTRETLRRELGSEPGPSLRRLHERILHDHAGETHAAVSPPRPPRPAADEAVRPLSGETRDLLRWLAVLGGDVPAAWLTLVLPESGHRLDGLAGEAVAAGLLKTGGGRVRFSHPARGEAVYQRITRPLRTVMHTRAARALAAGGGPPDAVARQLVVDDVELDAWAVDWLSANVSELVRTAPDLAVRLVERTTAECRMCPVVRERLRMALVRALSRLDRLPESVIADALATATDPADVTELNRYLAIVRLKGSEGLASPHVPQRARTVEVGQPRRRTTGSPA</sequence>
<dbReference type="InterPro" id="IPR036388">
    <property type="entry name" value="WH-like_DNA-bd_sf"/>
</dbReference>
<keyword evidence="4" id="KW-0804">Transcription</keyword>
<dbReference type="RefSeq" id="WP_378211583.1">
    <property type="nucleotide sequence ID" value="NZ_JBHLZP010000533.1"/>
</dbReference>
<dbReference type="PANTHER" id="PTHR35807:SF1">
    <property type="entry name" value="TRANSCRIPTIONAL REGULATOR REDD"/>
    <property type="match status" value="1"/>
</dbReference>
<evidence type="ECO:0000256" key="1">
    <source>
        <dbReference type="ARBA" id="ARBA00005820"/>
    </source>
</evidence>
<evidence type="ECO:0000256" key="6">
    <source>
        <dbReference type="SAM" id="MobiDB-lite"/>
    </source>
</evidence>
<evidence type="ECO:0000313" key="9">
    <source>
        <dbReference type="Proteomes" id="UP001589627"/>
    </source>
</evidence>
<dbReference type="SUPFAM" id="SSF46894">
    <property type="entry name" value="C-terminal effector domain of the bipartite response regulators"/>
    <property type="match status" value="1"/>
</dbReference>
<feature type="region of interest" description="Disordered" evidence="6">
    <location>
        <begin position="252"/>
        <end position="271"/>
    </location>
</feature>
<accession>A0ABV5YVK6</accession>
<dbReference type="Gene3D" id="1.25.40.10">
    <property type="entry name" value="Tetratricopeptide repeat domain"/>
    <property type="match status" value="1"/>
</dbReference>
<dbReference type="SMART" id="SM01043">
    <property type="entry name" value="BTAD"/>
    <property type="match status" value="1"/>
</dbReference>
<evidence type="ECO:0000256" key="2">
    <source>
        <dbReference type="ARBA" id="ARBA00023015"/>
    </source>
</evidence>
<organism evidence="8 9">
    <name type="scientific">Actinoallomurus acaciae</name>
    <dbReference type="NCBI Taxonomy" id="502577"/>
    <lineage>
        <taxon>Bacteria</taxon>
        <taxon>Bacillati</taxon>
        <taxon>Actinomycetota</taxon>
        <taxon>Actinomycetes</taxon>
        <taxon>Streptosporangiales</taxon>
        <taxon>Thermomonosporaceae</taxon>
        <taxon>Actinoallomurus</taxon>
    </lineage>
</organism>
<dbReference type="InterPro" id="IPR005158">
    <property type="entry name" value="BTAD"/>
</dbReference>
<feature type="region of interest" description="Disordered" evidence="6">
    <location>
        <begin position="475"/>
        <end position="500"/>
    </location>
</feature>
<keyword evidence="9" id="KW-1185">Reference proteome</keyword>
<evidence type="ECO:0000256" key="3">
    <source>
        <dbReference type="ARBA" id="ARBA00023125"/>
    </source>
</evidence>
<feature type="compositionally biased region" description="Basic residues" evidence="6">
    <location>
        <begin position="491"/>
        <end position="500"/>
    </location>
</feature>
<dbReference type="Pfam" id="PF03704">
    <property type="entry name" value="BTAD"/>
    <property type="match status" value="1"/>
</dbReference>
<dbReference type="InterPro" id="IPR051677">
    <property type="entry name" value="AfsR-DnrI-RedD_regulator"/>
</dbReference>
<proteinExistence type="inferred from homology"/>
<evidence type="ECO:0000256" key="4">
    <source>
        <dbReference type="ARBA" id="ARBA00023163"/>
    </source>
</evidence>
<dbReference type="Proteomes" id="UP001589627">
    <property type="component" value="Unassembled WGS sequence"/>
</dbReference>
<comment type="similarity">
    <text evidence="1">Belongs to the AfsR/DnrI/RedD regulatory family.</text>
</comment>
<gene>
    <name evidence="8" type="ORF">ACFFNX_41005</name>
</gene>
<dbReference type="CDD" id="cd15831">
    <property type="entry name" value="BTAD"/>
    <property type="match status" value="1"/>
</dbReference>
<dbReference type="SMART" id="SM00862">
    <property type="entry name" value="Trans_reg_C"/>
    <property type="match status" value="1"/>
</dbReference>
<dbReference type="InterPro" id="IPR001867">
    <property type="entry name" value="OmpR/PhoB-type_DNA-bd"/>
</dbReference>
<keyword evidence="2" id="KW-0805">Transcription regulation</keyword>
<name>A0ABV5YVK6_9ACTN</name>